<evidence type="ECO:0000313" key="1">
    <source>
        <dbReference type="EMBL" id="GJT99222.1"/>
    </source>
</evidence>
<dbReference type="Proteomes" id="UP001151760">
    <property type="component" value="Unassembled WGS sequence"/>
</dbReference>
<dbReference type="EMBL" id="BQNB010020749">
    <property type="protein sequence ID" value="GJT99222.1"/>
    <property type="molecule type" value="Genomic_DNA"/>
</dbReference>
<reference evidence="1" key="2">
    <citation type="submission" date="2022-01" db="EMBL/GenBank/DDBJ databases">
        <authorList>
            <person name="Yamashiro T."/>
            <person name="Shiraishi A."/>
            <person name="Satake H."/>
            <person name="Nakayama K."/>
        </authorList>
    </citation>
    <scope>NUCLEOTIDE SEQUENCE</scope>
</reference>
<gene>
    <name evidence="1" type="ORF">Tco_1094740</name>
</gene>
<comment type="caution">
    <text evidence="1">The sequence shown here is derived from an EMBL/GenBank/DDBJ whole genome shotgun (WGS) entry which is preliminary data.</text>
</comment>
<reference evidence="1" key="1">
    <citation type="journal article" date="2022" name="Int. J. Mol. Sci.">
        <title>Draft Genome of Tanacetum Coccineum: Genomic Comparison of Closely Related Tanacetum-Family Plants.</title>
        <authorList>
            <person name="Yamashiro T."/>
            <person name="Shiraishi A."/>
            <person name="Nakayama K."/>
            <person name="Satake H."/>
        </authorList>
    </citation>
    <scope>NUCLEOTIDE SEQUENCE</scope>
</reference>
<evidence type="ECO:0000313" key="2">
    <source>
        <dbReference type="Proteomes" id="UP001151760"/>
    </source>
</evidence>
<proteinExistence type="predicted"/>
<accession>A0ABQ5IID1</accession>
<organism evidence="1 2">
    <name type="scientific">Tanacetum coccineum</name>
    <dbReference type="NCBI Taxonomy" id="301880"/>
    <lineage>
        <taxon>Eukaryota</taxon>
        <taxon>Viridiplantae</taxon>
        <taxon>Streptophyta</taxon>
        <taxon>Embryophyta</taxon>
        <taxon>Tracheophyta</taxon>
        <taxon>Spermatophyta</taxon>
        <taxon>Magnoliopsida</taxon>
        <taxon>eudicotyledons</taxon>
        <taxon>Gunneridae</taxon>
        <taxon>Pentapetalae</taxon>
        <taxon>asterids</taxon>
        <taxon>campanulids</taxon>
        <taxon>Asterales</taxon>
        <taxon>Asteraceae</taxon>
        <taxon>Asteroideae</taxon>
        <taxon>Anthemideae</taxon>
        <taxon>Anthemidinae</taxon>
        <taxon>Tanacetum</taxon>
    </lineage>
</organism>
<keyword evidence="2" id="KW-1185">Reference proteome</keyword>
<protein>
    <submittedName>
        <fullName evidence="1">Uncharacterized protein</fullName>
    </submittedName>
</protein>
<sequence length="285" mass="31349">MTLPNALFDAADLFVAAINGVWCWWSVLVTLNNSGGYDRGFVNKTGRFRDYFRKVNLKTSGFISSQQKRTPSLEGNDELRYLLDFNDIPDVVMDIWLPDIAAKGGYNLALCYGGWYIPAVPRTDKGTHSTGTGSSVLVMTRLVSFGVPVRWDSGTGQQYIGIQGYAEATKYQTLIFGLASVKLDLIFRTQTLAKLAPCSCGKVVEEGGKMEYLNGGCEVHGHELSYFDVNETDQMGCKSCKTFLHIRVSGIPISFLICEATYGVLSDNQPEIRIEAAGKSLKSDS</sequence>
<name>A0ABQ5IID1_9ASTR</name>